<accession>A0A9W8XLE6</accession>
<dbReference type="AlphaFoldDB" id="A0A9W8XLE6"/>
<dbReference type="PANTHER" id="PTHR38790:SF4">
    <property type="entry name" value="2EXR DOMAIN-CONTAINING PROTEIN"/>
    <property type="match status" value="1"/>
</dbReference>
<dbReference type="PANTHER" id="PTHR38790">
    <property type="entry name" value="2EXR DOMAIN-CONTAINING PROTEIN-RELATED"/>
    <property type="match status" value="1"/>
</dbReference>
<reference evidence="1" key="1">
    <citation type="submission" date="2022-10" db="EMBL/GenBank/DDBJ databases">
        <title>Tapping the CABI collections for fungal endophytes: first genome assemblies for Collariella, Neodidymelliopsis, Ascochyta clinopodiicola, Didymella pomorum, Didymosphaeria variabile, Neocosmospora piperis and Neocucurbitaria cava.</title>
        <authorList>
            <person name="Hill R."/>
        </authorList>
    </citation>
    <scope>NUCLEOTIDE SEQUENCE</scope>
    <source>
        <strain evidence="1">IMI 356815</strain>
    </source>
</reference>
<organism evidence="1 2">
    <name type="scientific">Didymosphaeria variabile</name>
    <dbReference type="NCBI Taxonomy" id="1932322"/>
    <lineage>
        <taxon>Eukaryota</taxon>
        <taxon>Fungi</taxon>
        <taxon>Dikarya</taxon>
        <taxon>Ascomycota</taxon>
        <taxon>Pezizomycotina</taxon>
        <taxon>Dothideomycetes</taxon>
        <taxon>Pleosporomycetidae</taxon>
        <taxon>Pleosporales</taxon>
        <taxon>Massarineae</taxon>
        <taxon>Didymosphaeriaceae</taxon>
        <taxon>Didymosphaeria</taxon>
    </lineage>
</organism>
<sequence>MSANLIALISKRNTEQSLFLRLPGELRNKIYAHVLAGMEYRVENYNGLCGKVSWKKANYYNENKDSYKVKKYRLAMVRTCRQIHEETKTIHAGLSTFHFTVAWMMVNWTIPQGTTSVVVHDTLPFDNALRPLGTSMSSIRDFAAAYVFWGDATTVTALRLQMVCRLPHHLRNVGRDDLRSIATPCVQQWVQGVREEVGAVKAGVIVTARLTYRSEELFTL</sequence>
<dbReference type="Proteomes" id="UP001140513">
    <property type="component" value="Unassembled WGS sequence"/>
</dbReference>
<evidence type="ECO:0000313" key="1">
    <source>
        <dbReference type="EMBL" id="KAJ4353911.1"/>
    </source>
</evidence>
<evidence type="ECO:0000313" key="2">
    <source>
        <dbReference type="Proteomes" id="UP001140513"/>
    </source>
</evidence>
<dbReference type="EMBL" id="JAPEUX010000004">
    <property type="protein sequence ID" value="KAJ4353911.1"/>
    <property type="molecule type" value="Genomic_DNA"/>
</dbReference>
<keyword evidence="2" id="KW-1185">Reference proteome</keyword>
<protein>
    <submittedName>
        <fullName evidence="1">Uncharacterized protein</fullName>
    </submittedName>
</protein>
<comment type="caution">
    <text evidence="1">The sequence shown here is derived from an EMBL/GenBank/DDBJ whole genome shotgun (WGS) entry which is preliminary data.</text>
</comment>
<dbReference type="OrthoDB" id="5413827at2759"/>
<dbReference type="GeneID" id="80909172"/>
<proteinExistence type="predicted"/>
<gene>
    <name evidence="1" type="ORF">N0V89_005642</name>
</gene>
<name>A0A9W8XLE6_9PLEO</name>
<dbReference type="RefSeq" id="XP_056071685.1">
    <property type="nucleotide sequence ID" value="XM_056214418.1"/>
</dbReference>